<dbReference type="InterPro" id="IPR051025">
    <property type="entry name" value="RhoGAP"/>
</dbReference>
<dbReference type="PROSITE" id="PS50238">
    <property type="entry name" value="RHOGAP"/>
    <property type="match status" value="1"/>
</dbReference>
<dbReference type="OrthoDB" id="79452at2759"/>
<proteinExistence type="predicted"/>
<dbReference type="Pfam" id="PF22699">
    <property type="entry name" value="GMIP-like_FCH"/>
    <property type="match status" value="1"/>
</dbReference>
<gene>
    <name evidence="2" type="primary">LOC113799632</name>
</gene>
<evidence type="ECO:0000313" key="2">
    <source>
        <dbReference type="RefSeq" id="XP_027206099.1"/>
    </source>
</evidence>
<dbReference type="InParanoid" id="A0A6P6YM73"/>
<dbReference type="SUPFAM" id="SSF103657">
    <property type="entry name" value="BAR/IMD domain-like"/>
    <property type="match status" value="1"/>
</dbReference>
<dbReference type="GO" id="GO:0007165">
    <property type="term" value="P:signal transduction"/>
    <property type="evidence" value="ECO:0007669"/>
    <property type="project" value="InterPro"/>
</dbReference>
<dbReference type="AlphaFoldDB" id="A0A6P6YM73"/>
<accession>A0A6P6YM73</accession>
<dbReference type="InterPro" id="IPR008936">
    <property type="entry name" value="Rho_GTPase_activation_prot"/>
</dbReference>
<protein>
    <submittedName>
        <fullName evidence="2">Rho GTPase-activating protein 29-like</fullName>
    </submittedName>
</protein>
<dbReference type="GO" id="GO:0005096">
    <property type="term" value="F:GTPase activator activity"/>
    <property type="evidence" value="ECO:0007669"/>
    <property type="project" value="UniProtKB-KW"/>
</dbReference>
<keyword evidence="1" id="KW-1185">Reference proteome</keyword>
<dbReference type="InterPro" id="IPR000198">
    <property type="entry name" value="RhoGAP_dom"/>
</dbReference>
<dbReference type="PANTHER" id="PTHR15228">
    <property type="entry name" value="SPERMATHECAL PHYSIOLOGY VARIANT"/>
    <property type="match status" value="1"/>
</dbReference>
<dbReference type="Proteomes" id="UP000515146">
    <property type="component" value="Unplaced"/>
</dbReference>
<evidence type="ECO:0000313" key="1">
    <source>
        <dbReference type="Proteomes" id="UP000515146"/>
    </source>
</evidence>
<dbReference type="SUPFAM" id="SSF48350">
    <property type="entry name" value="GTPase activation domain, GAP"/>
    <property type="match status" value="1"/>
</dbReference>
<dbReference type="KEGG" id="dpte:113799632"/>
<dbReference type="OMA" id="HEDCMMS"/>
<dbReference type="Pfam" id="PF00620">
    <property type="entry name" value="RhoGAP"/>
    <property type="match status" value="1"/>
</dbReference>
<dbReference type="Pfam" id="PF24235">
    <property type="entry name" value="RHG29_45_N"/>
    <property type="match status" value="1"/>
</dbReference>
<dbReference type="Gene3D" id="1.10.555.10">
    <property type="entry name" value="Rho GTPase activation protein"/>
    <property type="match status" value="1"/>
</dbReference>
<dbReference type="SMART" id="SM00324">
    <property type="entry name" value="RhoGAP"/>
    <property type="match status" value="1"/>
</dbReference>
<reference evidence="2" key="1">
    <citation type="submission" date="2025-08" db="UniProtKB">
        <authorList>
            <consortium name="RefSeq"/>
        </authorList>
    </citation>
    <scope>IDENTIFICATION</scope>
    <source>
        <strain evidence="2">Airmid</strain>
    </source>
</reference>
<dbReference type="PANTHER" id="PTHR15228:SF25">
    <property type="entry name" value="F-BAR DOMAIN-CONTAINING PROTEIN"/>
    <property type="match status" value="1"/>
</dbReference>
<dbReference type="InterPro" id="IPR054713">
    <property type="entry name" value="GMIP/FCHO2-like_FCH"/>
</dbReference>
<dbReference type="RefSeq" id="XP_027206099.1">
    <property type="nucleotide sequence ID" value="XM_027350298.1"/>
</dbReference>
<dbReference type="GO" id="GO:0051056">
    <property type="term" value="P:regulation of small GTPase mediated signal transduction"/>
    <property type="evidence" value="ECO:0007669"/>
    <property type="project" value="UniProtKB-ARBA"/>
</dbReference>
<dbReference type="Gene3D" id="1.20.1270.60">
    <property type="entry name" value="Arfaptin homology (AH) domain/BAR domain"/>
    <property type="match status" value="1"/>
</dbReference>
<dbReference type="GO" id="GO:0008270">
    <property type="term" value="F:zinc ion binding"/>
    <property type="evidence" value="ECO:0007669"/>
    <property type="project" value="UniProtKB-KW"/>
</dbReference>
<dbReference type="InterPro" id="IPR057028">
    <property type="entry name" value="RHG29_45_N"/>
</dbReference>
<name>A0A6P6YM73_DERPT</name>
<dbReference type="InterPro" id="IPR027267">
    <property type="entry name" value="AH/BAR_dom_sf"/>
</dbReference>
<organism evidence="1 2">
    <name type="scientific">Dermatophagoides pteronyssinus</name>
    <name type="common">European house dust mite</name>
    <dbReference type="NCBI Taxonomy" id="6956"/>
    <lineage>
        <taxon>Eukaryota</taxon>
        <taxon>Metazoa</taxon>
        <taxon>Ecdysozoa</taxon>
        <taxon>Arthropoda</taxon>
        <taxon>Chelicerata</taxon>
        <taxon>Arachnida</taxon>
        <taxon>Acari</taxon>
        <taxon>Acariformes</taxon>
        <taxon>Sarcoptiformes</taxon>
        <taxon>Astigmata</taxon>
        <taxon>Psoroptidia</taxon>
        <taxon>Analgoidea</taxon>
        <taxon>Pyroglyphidae</taxon>
        <taxon>Dermatophagoidinae</taxon>
        <taxon>Dermatophagoides</taxon>
    </lineage>
</organism>
<sequence>MDSQQHYSATGAGSNKNIGHYSQTLTYLLGELKHVYDQRDDPEDKRKAAYERLAEISKIMRVILEKYSLLESKELLLNASQLVKAVKTYDYDNYSIELHSQLVDNINSLYKSFQYNISNCLMQDGVSMSSSKSLDITQKLQSSSSSSPPPSQRQQQTSIGHHSPCVSNKSRTLPINMPEERIFSYESGVDELMKQAKCWYKYMKELVAFIEKRAQIESEYNRAISKNDQNMRTTIHQLKSDKAFLPFNVVYNQFCQNEIKNANICDNNFDLLGKNILASVNEFRLDFDKKIKKIKDDWAKANKQLNDVINTYSKSRESFYTPKLQDAESKTRQKFSYLESSNEFNEAEMNNTKYLWILNGQKESFKKSKRELIIRLQDLMANTEIKIKEITSHYFETLRDSITYSPEEIHRAIIDTDRHEMGKPFRDFSNSLPLMFGDHSIKQTSHYNIENIETYSSESDSGINNNSNVYLVKQPKQQQSVHIRKENKAVNAVNSNTQSNDFQMKVIEKKYKSVYQYKKGAKCNENKSGPNLLFRVPLCQLSSNAVPDIIKQCVKQIEKRGSRISGIYRVSAVKSQVDSLTKAYETDPDSVDLSNVSPNVIANLLKQFFRMLPEPLLTFQLYNELIEVATKYSKNSSLDSSSEEDIVNRLKKICRRLPTVHFNTLRYLMNHLRQISKDSEFNQMNPSNLGIVFGPTLLKKADNDDTNMLYDTNHQSRVIELFILYADRVFVHDIEPVAIGSGLHRNSSFGQIDNKKTMETASDLYMKQNGETIMNNSHGNRMPQLLKSATCSSIRSDVNQIKHNMNQARFEFFSPSLNQSQQPAQRFYSSSSYSPPQIVDNLNQKSNSNKVFTAITNHSNNNVQNDTILSPFSQITASTVGPLNRHVGSLHQHQQQRNVKRIVSDYHLISRTGSTQRLPDKSISQNSSPKPIYAKHNELSKSSSDIYSYKNIDFSVNSNEDHV</sequence>